<dbReference type="Proteomes" id="UP000008206">
    <property type="component" value="Chromosome"/>
</dbReference>
<keyword evidence="2" id="KW-1185">Reference proteome</keyword>
<dbReference type="KEGG" id="cyj:Cyan7822_5220"/>
<name>E0U5Z2_GLOV7</name>
<dbReference type="EMBL" id="CP002198">
    <property type="protein sequence ID" value="ADN17101.1"/>
    <property type="molecule type" value="Genomic_DNA"/>
</dbReference>
<dbReference type="AlphaFoldDB" id="E0U5Z2"/>
<sequence>MFLMLIVKPFSNGNSASDSVAISQLNEAQDSDKTRLVGKWLKDKNGKLYCHWTLE</sequence>
<evidence type="ECO:0000313" key="1">
    <source>
        <dbReference type="EMBL" id="ADN17101.1"/>
    </source>
</evidence>
<accession>E0U5Z2</accession>
<evidence type="ECO:0000313" key="2">
    <source>
        <dbReference type="Proteomes" id="UP000008206"/>
    </source>
</evidence>
<proteinExistence type="predicted"/>
<dbReference type="HOGENOM" id="CLU_3024550_0_0_3"/>
<gene>
    <name evidence="1" type="ordered locus">Cyan7822_5220</name>
</gene>
<reference evidence="2" key="1">
    <citation type="journal article" date="2011" name="MBio">
        <title>Novel metabolic attributes of the genus Cyanothece, comprising a group of unicellular nitrogen-fixing Cyanobacteria.</title>
        <authorList>
            <person name="Bandyopadhyay A."/>
            <person name="Elvitigala T."/>
            <person name="Welsh E."/>
            <person name="Stockel J."/>
            <person name="Liberton M."/>
            <person name="Min H."/>
            <person name="Sherman L.A."/>
            <person name="Pakrasi H.B."/>
        </authorList>
    </citation>
    <scope>NUCLEOTIDE SEQUENCE [LARGE SCALE GENOMIC DNA]</scope>
    <source>
        <strain evidence="2">PCC 7822</strain>
    </source>
</reference>
<organism evidence="1 2">
    <name type="scientific">Gloeothece verrucosa (strain PCC 7822)</name>
    <name type="common">Cyanothece sp. (strain PCC 7822)</name>
    <dbReference type="NCBI Taxonomy" id="497965"/>
    <lineage>
        <taxon>Bacteria</taxon>
        <taxon>Bacillati</taxon>
        <taxon>Cyanobacteriota</taxon>
        <taxon>Cyanophyceae</taxon>
        <taxon>Oscillatoriophycideae</taxon>
        <taxon>Chroococcales</taxon>
        <taxon>Aphanothecaceae</taxon>
        <taxon>Gloeothece</taxon>
        <taxon>Gloeothece verrucosa</taxon>
    </lineage>
</organism>
<protein>
    <submittedName>
        <fullName evidence="1">Uncharacterized protein</fullName>
    </submittedName>
</protein>